<protein>
    <submittedName>
        <fullName evidence="2">Exonuclease SbcC</fullName>
    </submittedName>
</protein>
<comment type="caution">
    <text evidence="2">The sequence shown here is derived from an EMBL/GenBank/DDBJ whole genome shotgun (WGS) entry which is preliminary data.</text>
</comment>
<proteinExistence type="predicted"/>
<reference evidence="2 3" key="1">
    <citation type="submission" date="2013-05" db="EMBL/GenBank/DDBJ databases">
        <title>Genome assembly of Chondromyces apiculatus DSM 436.</title>
        <authorList>
            <person name="Sharma G."/>
            <person name="Khatri I."/>
            <person name="Kaur C."/>
            <person name="Mayilraj S."/>
            <person name="Subramanian S."/>
        </authorList>
    </citation>
    <scope>NUCLEOTIDE SEQUENCE [LARGE SCALE GENOMIC DNA]</scope>
    <source>
        <strain evidence="2 3">DSM 436</strain>
    </source>
</reference>
<keyword evidence="2" id="KW-0269">Exonuclease</keyword>
<accession>A0A017SXW6</accession>
<gene>
    <name evidence="2" type="ORF">CAP_8293</name>
</gene>
<dbReference type="GO" id="GO:0004527">
    <property type="term" value="F:exonuclease activity"/>
    <property type="evidence" value="ECO:0007669"/>
    <property type="project" value="UniProtKB-KW"/>
</dbReference>
<evidence type="ECO:0000313" key="2">
    <source>
        <dbReference type="EMBL" id="EYF01460.1"/>
    </source>
</evidence>
<name>A0A017SXW6_9BACT</name>
<feature type="compositionally biased region" description="Low complexity" evidence="1">
    <location>
        <begin position="1"/>
        <end position="20"/>
    </location>
</feature>
<keyword evidence="2" id="KW-0540">Nuclease</keyword>
<dbReference type="STRING" id="1192034.CAP_8293"/>
<dbReference type="EMBL" id="ASRX01000081">
    <property type="protein sequence ID" value="EYF01460.1"/>
    <property type="molecule type" value="Genomic_DNA"/>
</dbReference>
<evidence type="ECO:0000313" key="3">
    <source>
        <dbReference type="Proteomes" id="UP000019678"/>
    </source>
</evidence>
<dbReference type="SUPFAM" id="SSF48452">
    <property type="entry name" value="TPR-like"/>
    <property type="match status" value="2"/>
</dbReference>
<dbReference type="InterPro" id="IPR011990">
    <property type="entry name" value="TPR-like_helical_dom_sf"/>
</dbReference>
<keyword evidence="2" id="KW-0378">Hydrolase</keyword>
<dbReference type="Proteomes" id="UP000019678">
    <property type="component" value="Unassembled WGS sequence"/>
</dbReference>
<feature type="compositionally biased region" description="Low complexity" evidence="1">
    <location>
        <begin position="2089"/>
        <end position="2099"/>
    </location>
</feature>
<evidence type="ECO:0000256" key="1">
    <source>
        <dbReference type="SAM" id="MobiDB-lite"/>
    </source>
</evidence>
<dbReference type="Gene3D" id="1.25.40.10">
    <property type="entry name" value="Tetratricopeptide repeat domain"/>
    <property type="match status" value="3"/>
</dbReference>
<feature type="region of interest" description="Disordered" evidence="1">
    <location>
        <begin position="2066"/>
        <end position="2122"/>
    </location>
</feature>
<organism evidence="2 3">
    <name type="scientific">Chondromyces apiculatus DSM 436</name>
    <dbReference type="NCBI Taxonomy" id="1192034"/>
    <lineage>
        <taxon>Bacteria</taxon>
        <taxon>Pseudomonadati</taxon>
        <taxon>Myxococcota</taxon>
        <taxon>Polyangia</taxon>
        <taxon>Polyangiales</taxon>
        <taxon>Polyangiaceae</taxon>
        <taxon>Chondromyces</taxon>
    </lineage>
</organism>
<sequence length="2608" mass="280053">MGSTPDSGDSSPSGKRSSSSFEPRHTMPPPELMHRMAPLSAGELMLDELRAEAPVSRHSGPRAEAAYWRARLEERRIRGDEQGEREAAISLARLLASRGIELDLVATLARRALVLGDDTALRTELAGWLAGLGESAAAASVLRGVCDVQRPSAGARTLVRIAVLLARAGDASGAVDALVGAASLEPTDAMASELLGTVSAWASDLVSAEAAAKAYLDAAERHETLRERDAAFEDRLRALEIAPHDLGAATIMSAALAARGRLGAADEAVRAHAVALTRRGEIERALEVHVRRLEAALSDGDAARAAGCAFDAELEADVDAEDVDVIDEVLGQASLYELVAARKELRAERLEGTQRAAVFEVLARLYAGPLASPDRAIESWIEAAVNDPGGAYAWVALRDHAAALEDSLPLLEALIRVADSGERASNDPRDVLNALRELASLAEDKVDDPGLACWAFERMLRADAEEEVAAAGLQRLAERARAQDEALSEAQATLRSARSSEMRVHALRKLVTIYRGRPDDLPSYEEALTALAQEVPSDHSCVLALDRLARRAGTGGALVHLLEGRLAQAEHQARSSGGRAGEVQPPGMTRIELVRARLMLAAVHRRAGDEDRALSVVLPLLTEAPGHRGAASAALLFATRTWRVKERADALVQLAGPVWPALRAVLLASAAELYVAVGELGLARKASELACEADPTSARAVATRAHALIAGHDVESSEATARSATPAAVRSDRLAAASVERAITTVFPRGTLCDGLARMLEGMGEHGLALGWTQRWLALHPGCIDATRHLIRRATSGRDAARLSDALAWVLAQPRPLGEMAPVLAAGLNALQDLDTTRAAALARRALDVFGPGIPSLREELLELAGRARDWQLKVAVLERSRAADHESSRAHEALLLLADGRIDAGDPSGAARDLARAAERGASPEEVLARIERLDTWLQDATVQLGSDGIVSLTEARARALTVAGAAAEAAAAWRELGSLLWDLADDRRGAEEAFYRACELVPRGGEERYARDLRAFAGIEQAIDILVARAGVNVEPPPTATGAPHPALTGSPSPRKHRASLLVEAASMAVEHGLMARALAVAASAIEIDPTRADAVALVERCAEDEEAVETLHHVYGLLANAALGCYGRRAAHYRAARQLERRGAIHLAFLHAAASFESVPTEGTTYVLLARLAERVDDPAEAVRVIARVAAEEEPDVRSVWLKRAATLAGSSEEGLRTRIDLLLRALNVRPDSSTVEDVGQALRELVAMTGEVLPEALRFDRAIKATLPKLDGPDGARAAIAMAKVAVEVLGSSASALAAIERAMRVDGDVEEFDSLVNAIPQLALEAERAQHLIAAIYAAAKNAHVNVGPPLLRWASRLADTLNVPDVAAALLVEAARRAPENSELAFEADVSVQLAGDDTLLRALDEALPVARRVESLLYLADQHEREGRTDRVILALERALETGDLEEATRSSVVTRLRRLLSASGRIHDLEALLRQELRRDDLSQDLLRSLSGELTDLLAARGAFEDALQALCDAALRLPFSVTLLDRVRDLSKETGTLRPYVDVLTRYTTLVEDVSHEGEAGASAAERNALHLSLLRELAPLEQMLGDRMAASAHYQAIVHLDPRDTEALVFLEAEATDRSDYRSLGELLALRISAATSVEERCAMMLRRAAILEQHLGLLQEACDELRMLLASTPGDVIALRYLGNLHERLGEPLQAAPRWEQLSDYAQTVEEQAEYVLRACRAYLDGGEIDAAVRCLGSTKTQLSRRSELEVRVEIARRKGDALVLADVIEELASVEDFSDERRAELLVEAARMASGAGNDLLALERARRALQLSSTLQAAILEARRLEYRLCGAGTPREAQAAIEELQRVAADMEPAQVELYAFLLAEHLDVIQGHGAGMRELARRHAEIGPAPLIALGMAERLALKRNFVAALPLFERALGGELQGLRSRGRVALAAAQAAERVGDLDAAARLLEEAAAEPDTRALAVWRQLELTVMRGEPGSAGRALEELANRSSGPERARMLTQLATLLVDTDAERSQSLLSEAELLGAADRSLKGRIADLRIKLEAVRSERALKAEPHPEGASPRPGPPPLPVEQPQELAAAAAEEPKSDGISPSRSRSRPRASSPVRLAFDHAEIRVPLTQPAVQVTPAPASYATEPSQPLQGSAIEQSTFNVTGDDGSRQITHTTPNRNALSITHGAISSTYPPLSAGRLLSIAPPAAASDEEAAFFQDILAGDYDAGEHLIALFQASGEPRTREVLAVRRMQAVIRLGDRDVLERLHAAALDDKNHVYARSVEHVLRAFDVVKSEGSGGALSRIIPPPLSAQRDAPELVGALLFRDIDASVNEALAIVWETGLFRRDAGQFGLTGLERVQPGLATVLGEVYGMVAERLGCLRTPLFHQRQAAGRTSLIEPQVLPLLPPAVMVRGDIRQETAELRYLLGAHLTGAKSEHVLACSLSTEELQTLLSALVAAFGPLNAEGVPRKDPAVIQLEQNLWQLIPPRGERRLRQICSDQGISHEIAMHVSHLAMRRAGLYAAGDLTVAIHATIKECGINLPIPLSSPNGLAEACSTHPEIADLVRMAIRMEYAEARWQPEPVTSVRRTDSLRPRSRTA</sequence>
<keyword evidence="3" id="KW-1185">Reference proteome</keyword>
<feature type="region of interest" description="Disordered" evidence="1">
    <location>
        <begin position="1"/>
        <end position="38"/>
    </location>
</feature>